<evidence type="ECO:0000313" key="2">
    <source>
        <dbReference type="EMBL" id="KAK9187661.1"/>
    </source>
</evidence>
<reference evidence="2 3" key="1">
    <citation type="submission" date="2024-05" db="EMBL/GenBank/DDBJ databases">
        <title>Haplotype-resolved chromosome-level genome assembly of Huyou (Citrus changshanensis).</title>
        <authorList>
            <person name="Miao C."/>
            <person name="Chen W."/>
            <person name="Wu Y."/>
            <person name="Wang L."/>
            <person name="Zhao S."/>
            <person name="Grierson D."/>
            <person name="Xu C."/>
            <person name="Chen K."/>
        </authorList>
    </citation>
    <scope>NUCLEOTIDE SEQUENCE [LARGE SCALE GENOMIC DNA]</scope>
    <source>
        <strain evidence="2">01-14</strain>
        <tissue evidence="2">Leaf</tissue>
    </source>
</reference>
<dbReference type="AlphaFoldDB" id="A0AAP0LVW8"/>
<evidence type="ECO:0000256" key="1">
    <source>
        <dbReference type="SAM" id="MobiDB-lite"/>
    </source>
</evidence>
<dbReference type="EMBL" id="JBCGBO010000007">
    <property type="protein sequence ID" value="KAK9187661.1"/>
    <property type="molecule type" value="Genomic_DNA"/>
</dbReference>
<evidence type="ECO:0000313" key="3">
    <source>
        <dbReference type="Proteomes" id="UP001428341"/>
    </source>
</evidence>
<dbReference type="Proteomes" id="UP001428341">
    <property type="component" value="Unassembled WGS sequence"/>
</dbReference>
<keyword evidence="3" id="KW-1185">Reference proteome</keyword>
<feature type="region of interest" description="Disordered" evidence="1">
    <location>
        <begin position="13"/>
        <end position="37"/>
    </location>
</feature>
<sequence length="103" mass="11764">MLTTLAILTAADEDEDKDPQEQFIVADAPSKSSTDMDIKERRKLGCELGYATPNAKEVLHGFSIPQFIRKWHNLFLHSAYSALMLSRKIPRFVSIIKVKFRLL</sequence>
<gene>
    <name evidence="2" type="ORF">WN944_019059</name>
</gene>
<proteinExistence type="predicted"/>
<protein>
    <submittedName>
        <fullName evidence="2">Uncharacterized protein</fullName>
    </submittedName>
</protein>
<accession>A0AAP0LVW8</accession>
<name>A0AAP0LVW8_9ROSI</name>
<organism evidence="2 3">
    <name type="scientific">Citrus x changshan-huyou</name>
    <dbReference type="NCBI Taxonomy" id="2935761"/>
    <lineage>
        <taxon>Eukaryota</taxon>
        <taxon>Viridiplantae</taxon>
        <taxon>Streptophyta</taxon>
        <taxon>Embryophyta</taxon>
        <taxon>Tracheophyta</taxon>
        <taxon>Spermatophyta</taxon>
        <taxon>Magnoliopsida</taxon>
        <taxon>eudicotyledons</taxon>
        <taxon>Gunneridae</taxon>
        <taxon>Pentapetalae</taxon>
        <taxon>rosids</taxon>
        <taxon>malvids</taxon>
        <taxon>Sapindales</taxon>
        <taxon>Rutaceae</taxon>
        <taxon>Aurantioideae</taxon>
        <taxon>Citrus</taxon>
    </lineage>
</organism>
<comment type="caution">
    <text evidence="2">The sequence shown here is derived from an EMBL/GenBank/DDBJ whole genome shotgun (WGS) entry which is preliminary data.</text>
</comment>